<keyword evidence="3" id="KW-1185">Reference proteome</keyword>
<proteinExistence type="predicted"/>
<evidence type="ECO:0000313" key="3">
    <source>
        <dbReference type="Proteomes" id="UP000198635"/>
    </source>
</evidence>
<dbReference type="SUPFAM" id="SSF56059">
    <property type="entry name" value="Glutathione synthetase ATP-binding domain-like"/>
    <property type="match status" value="1"/>
</dbReference>
<protein>
    <submittedName>
        <fullName evidence="2">Pyruvate phosphate dikinase, PEP/pyruvate binding domain</fullName>
    </submittedName>
</protein>
<keyword evidence="2" id="KW-0418">Kinase</keyword>
<dbReference type="STRING" id="52560.SAMN04488082_101417"/>
<dbReference type="OrthoDB" id="9812167at2"/>
<keyword evidence="2" id="KW-0808">Transferase</keyword>
<accession>A0A1I3NXI9</accession>
<dbReference type="GO" id="GO:0016301">
    <property type="term" value="F:kinase activity"/>
    <property type="evidence" value="ECO:0007669"/>
    <property type="project" value="UniProtKB-KW"/>
</dbReference>
<dbReference type="GO" id="GO:0005524">
    <property type="term" value="F:ATP binding"/>
    <property type="evidence" value="ECO:0007669"/>
    <property type="project" value="InterPro"/>
</dbReference>
<gene>
    <name evidence="2" type="ORF">SAMN04488082_101417</name>
</gene>
<organism evidence="2 3">
    <name type="scientific">Desulfomicrobium apsheronum</name>
    <dbReference type="NCBI Taxonomy" id="52560"/>
    <lineage>
        <taxon>Bacteria</taxon>
        <taxon>Pseudomonadati</taxon>
        <taxon>Thermodesulfobacteriota</taxon>
        <taxon>Desulfovibrionia</taxon>
        <taxon>Desulfovibrionales</taxon>
        <taxon>Desulfomicrobiaceae</taxon>
        <taxon>Desulfomicrobium</taxon>
    </lineage>
</organism>
<dbReference type="EMBL" id="FORX01000001">
    <property type="protein sequence ID" value="SFJ13988.1"/>
    <property type="molecule type" value="Genomic_DNA"/>
</dbReference>
<dbReference type="InterPro" id="IPR002192">
    <property type="entry name" value="PPDK_AMP/ATP-bd"/>
</dbReference>
<dbReference type="Gene3D" id="3.30.1490.20">
    <property type="entry name" value="ATP-grasp fold, A domain"/>
    <property type="match status" value="1"/>
</dbReference>
<sequence>MSLTPSLQLVAQDSEFRKFHDLMARKVQNILLVSTAYDAWVMEEDCKLSERIVSEYQGLNLSRPPRLTWASGAEEALAILRQSPFELVILMPQLAEREALILGQKIKELGLGIPVYLLTHREVFLPGESPAEGIDRQFVWTGNADLLVALVKNTEDAMNVDFDTVSVGIRVIIVVEDSPRYQSCLLPILYRELVVQTQDVIREGLNQEHRLLTMRCRPKILLADNYEDALALFQKFEPYVLGVLSDVRFPRGGKLDASAGVDLLGAIKAQRFDIPLLLMSNEPDNARRAREIPASFVDKNSPSLLGDVRAFVLERLGFGDFIFRGPEGEEISRAGSLYALEERLKTIPAEALVHHSRHNDFSRWFFARTEFELANRLRPMSESDFASPELLRRGVTEMIRDRRQQRQKGIVANFNSKDFDPTTDFFKIGQGSMGGKARGLAFLFSILNRLPALAVKYPGVDFFMPKTLGISTEGFDSFVKINNLEYLSGTDLADDEVLKIVEKARFPKWLSHQLKAYLAQVRHPLAVRSSSLLEDAQYQAYAGLYSTIMVPNNHPDPNVRLQELILAIKQVYASTFYQAPKAFSRRVSQRTDEEKMGVLVQQVIGDDYGGYFYPAISGVAQSYNYYPFGRMKPEDGVATIAFGFGKIVVDGGQTLRFSPRYPNILPQCPTVELALRTAQTEFYSLPLEHWPWARTDFSLARRNITEAEEEGPLALVASTFLPEEGRIRDTASIPDRPRVLLFAPVLKHKILPLAEILADVLGIAESAMGCPVEIEFACKLHQDKQHRPVFSLLQLRPMSARADLNRVTITEHDRERAFCLSTHALGNAEKTDVHDIVFVRPDTFEVEKTMQIAGEIGRINAALMAEGRKYLLVGPGRWGTADRWLGIPVAWNDICGVSAIVETASAQLRVEPSQGSHFFHNITTLGINYIMMSGKAGERFDWEWLEGHDVVAREEHVVHVRLPSPMIIKVDGRSSHCAITPGNGAGQGREQDPAPQGAGCCTLGSGGSGSPGQCAL</sequence>
<reference evidence="3" key="1">
    <citation type="submission" date="2016-10" db="EMBL/GenBank/DDBJ databases">
        <authorList>
            <person name="Varghese N."/>
            <person name="Submissions S."/>
        </authorList>
    </citation>
    <scope>NUCLEOTIDE SEQUENCE [LARGE SCALE GENOMIC DNA]</scope>
    <source>
        <strain evidence="3">DSM 5918</strain>
    </source>
</reference>
<feature type="domain" description="Pyruvate phosphate dikinase AMP/ATP-binding" evidence="1">
    <location>
        <begin position="433"/>
        <end position="815"/>
    </location>
</feature>
<dbReference type="AlphaFoldDB" id="A0A1I3NXI9"/>
<dbReference type="InterPro" id="IPR013815">
    <property type="entry name" value="ATP_grasp_subdomain_1"/>
</dbReference>
<evidence type="ECO:0000313" key="2">
    <source>
        <dbReference type="EMBL" id="SFJ13988.1"/>
    </source>
</evidence>
<name>A0A1I3NXI9_9BACT</name>
<keyword evidence="2" id="KW-0670">Pyruvate</keyword>
<dbReference type="Proteomes" id="UP000198635">
    <property type="component" value="Unassembled WGS sequence"/>
</dbReference>
<evidence type="ECO:0000259" key="1">
    <source>
        <dbReference type="Pfam" id="PF01326"/>
    </source>
</evidence>
<dbReference type="Gene3D" id="3.40.50.2300">
    <property type="match status" value="1"/>
</dbReference>
<dbReference type="Pfam" id="PF01326">
    <property type="entry name" value="PPDK_N"/>
    <property type="match status" value="1"/>
</dbReference>
<dbReference type="RefSeq" id="WP_143075505.1">
    <property type="nucleotide sequence ID" value="NZ_FORX01000001.1"/>
</dbReference>